<evidence type="ECO:0000313" key="9">
    <source>
        <dbReference type="Proteomes" id="UP000694251"/>
    </source>
</evidence>
<dbReference type="GO" id="GO:0003700">
    <property type="term" value="F:DNA-binding transcription factor activity"/>
    <property type="evidence" value="ECO:0007669"/>
    <property type="project" value="InterPro"/>
</dbReference>
<dbReference type="PANTHER" id="PTHR32002:SF44">
    <property type="entry name" value="PROTEIN NLP4"/>
    <property type="match status" value="1"/>
</dbReference>
<dbReference type="InterPro" id="IPR055081">
    <property type="entry name" value="NLP1-9_GAF"/>
</dbReference>
<evidence type="ECO:0000259" key="6">
    <source>
        <dbReference type="PROSITE" id="PS51519"/>
    </source>
</evidence>
<dbReference type="EMBL" id="JAEFBJ010000001">
    <property type="protein sequence ID" value="KAG7654983.1"/>
    <property type="molecule type" value="Genomic_DNA"/>
</dbReference>
<keyword evidence="1" id="KW-0805">Transcription regulation</keyword>
<evidence type="ECO:0000256" key="2">
    <source>
        <dbReference type="ARBA" id="ARBA00023125"/>
    </source>
</evidence>
<dbReference type="PANTHER" id="PTHR32002">
    <property type="entry name" value="PROTEIN NLP8"/>
    <property type="match status" value="1"/>
</dbReference>
<name>A0A8T2H622_ARASU</name>
<reference evidence="8 9" key="1">
    <citation type="submission" date="2020-12" db="EMBL/GenBank/DDBJ databases">
        <title>Concerted genomic and epigenomic changes stabilize Arabidopsis allopolyploids.</title>
        <authorList>
            <person name="Chen Z."/>
        </authorList>
    </citation>
    <scope>NUCLEOTIDE SEQUENCE [LARGE SCALE GENOMIC DNA]</scope>
    <source>
        <strain evidence="8">As9502</strain>
        <tissue evidence="8">Leaf</tissue>
    </source>
</reference>
<gene>
    <name evidence="8" type="ORF">ISN44_As01g020970</name>
</gene>
<dbReference type="InterPro" id="IPR045012">
    <property type="entry name" value="NLP"/>
</dbReference>
<dbReference type="Pfam" id="PF22922">
    <property type="entry name" value="GAF_NLP"/>
    <property type="match status" value="2"/>
</dbReference>
<dbReference type="GO" id="GO:0003677">
    <property type="term" value="F:DNA binding"/>
    <property type="evidence" value="ECO:0007669"/>
    <property type="project" value="UniProtKB-KW"/>
</dbReference>
<dbReference type="Pfam" id="PF02042">
    <property type="entry name" value="RWP-RK"/>
    <property type="match status" value="1"/>
</dbReference>
<feature type="compositionally biased region" description="Low complexity" evidence="5">
    <location>
        <begin position="679"/>
        <end position="700"/>
    </location>
</feature>
<evidence type="ECO:0000313" key="8">
    <source>
        <dbReference type="EMBL" id="KAG7654983.1"/>
    </source>
</evidence>
<dbReference type="InterPro" id="IPR053793">
    <property type="entry name" value="PB1-like"/>
</dbReference>
<dbReference type="SMART" id="SM00666">
    <property type="entry name" value="PB1"/>
    <property type="match status" value="1"/>
</dbReference>
<comment type="caution">
    <text evidence="8">The sequence shown here is derived from an EMBL/GenBank/DDBJ whole genome shotgun (WGS) entry which is preliminary data.</text>
</comment>
<dbReference type="CDD" id="cd06407">
    <property type="entry name" value="PB1_NLP"/>
    <property type="match status" value="1"/>
</dbReference>
<dbReference type="Pfam" id="PF00564">
    <property type="entry name" value="PB1"/>
    <property type="match status" value="1"/>
</dbReference>
<feature type="region of interest" description="Disordered" evidence="5">
    <location>
        <begin position="659"/>
        <end position="728"/>
    </location>
</feature>
<dbReference type="InterPro" id="IPR000270">
    <property type="entry name" value="PB1_dom"/>
</dbReference>
<feature type="compositionally biased region" description="Polar residues" evidence="5">
    <location>
        <begin position="701"/>
        <end position="713"/>
    </location>
</feature>
<evidence type="ECO:0000256" key="4">
    <source>
        <dbReference type="ARBA" id="ARBA00023242"/>
    </source>
</evidence>
<dbReference type="PROSITE" id="PS51745">
    <property type="entry name" value="PB1"/>
    <property type="match status" value="1"/>
</dbReference>
<protein>
    <submittedName>
        <fullName evidence="8">RWP-RK domain</fullName>
    </submittedName>
</protein>
<evidence type="ECO:0000256" key="1">
    <source>
        <dbReference type="ARBA" id="ARBA00023015"/>
    </source>
</evidence>
<dbReference type="FunFam" id="3.10.20.90:FF:000186">
    <property type="entry name" value="RWP-RK domain-containing protein"/>
    <property type="match status" value="1"/>
</dbReference>
<keyword evidence="9" id="KW-1185">Reference proteome</keyword>
<evidence type="ECO:0000259" key="7">
    <source>
        <dbReference type="PROSITE" id="PS51745"/>
    </source>
</evidence>
<dbReference type="InterPro" id="IPR034891">
    <property type="entry name" value="PB1_NLP"/>
</dbReference>
<keyword evidence="3" id="KW-0804">Transcription</keyword>
<dbReference type="InterPro" id="IPR003035">
    <property type="entry name" value="RWP-RK_dom"/>
</dbReference>
<feature type="domain" description="PB1" evidence="7">
    <location>
        <begin position="762"/>
        <end position="845"/>
    </location>
</feature>
<dbReference type="Proteomes" id="UP000694251">
    <property type="component" value="Chromosome 1"/>
</dbReference>
<feature type="domain" description="RWP-RK" evidence="6">
    <location>
        <begin position="558"/>
        <end position="644"/>
    </location>
</feature>
<dbReference type="AlphaFoldDB" id="A0A8T2H622"/>
<evidence type="ECO:0000256" key="5">
    <source>
        <dbReference type="SAM" id="MobiDB-lite"/>
    </source>
</evidence>
<proteinExistence type="predicted"/>
<dbReference type="OrthoDB" id="6270329at2759"/>
<organism evidence="8 9">
    <name type="scientific">Arabidopsis suecica</name>
    <name type="common">Swedish thale-cress</name>
    <name type="synonym">Cardaminopsis suecica</name>
    <dbReference type="NCBI Taxonomy" id="45249"/>
    <lineage>
        <taxon>Eukaryota</taxon>
        <taxon>Viridiplantae</taxon>
        <taxon>Streptophyta</taxon>
        <taxon>Embryophyta</taxon>
        <taxon>Tracheophyta</taxon>
        <taxon>Spermatophyta</taxon>
        <taxon>Magnoliopsida</taxon>
        <taxon>eudicotyledons</taxon>
        <taxon>Gunneridae</taxon>
        <taxon>Pentapetalae</taxon>
        <taxon>rosids</taxon>
        <taxon>malvids</taxon>
        <taxon>Brassicales</taxon>
        <taxon>Brassicaceae</taxon>
        <taxon>Camelineae</taxon>
        <taxon>Arabidopsis</taxon>
    </lineage>
</organism>
<keyword evidence="4" id="KW-0539">Nucleus</keyword>
<dbReference type="PROSITE" id="PS51519">
    <property type="entry name" value="RWP_RK"/>
    <property type="match status" value="1"/>
</dbReference>
<evidence type="ECO:0000256" key="3">
    <source>
        <dbReference type="ARBA" id="ARBA00023163"/>
    </source>
</evidence>
<keyword evidence="2" id="KW-0238">DNA-binding</keyword>
<accession>A0A8T2H622</accession>
<sequence length="862" mass="96292">MKTKFIVRCCFIDFGDIPMEDSFLQSENVVMDADFMDGLLLDGCWLETTDGSEFLNIAPSTSSVSPFDPTSFMWSPTQDTSALCTSGVVSQMYGQDCVERSSLDEFQWNKRWWIGPGGGGSSVTERLVQAVEHIKDYTTARGSLIQLWVPVNRGGKRVLTTKEQPFSHDPLCQRLANYREISVNYHFSAEQDDSKALAGLPGRVFLGKLPEWTPDVRFFKSEEYPRVHHAQDCDVRGTLAIPVFEQGSKICLGVIEVVMTTEMVKLRPELESICRALQAVDLRSTELPIPPSLKGCDLSYKAALPEIRNLLRCACETHKLPLAQTWVSCQQQNKSGCRHNDENYIHCVSTIDDACYVGDPTVREFHEACSEHHLLKGQGVAGQAFLTNGPCFSSDVSNYKKSEYPLSHHANMYGLHGAVAIRLRCIHTGSADFVLEFFLPKDCDDLEEQRKMLNALSTIMAHVPRSLRTVTDKELEEESEVIEREEIVTPKIENASELHGNSPWNASLEEIQRSNNTSNPQNLGLVFDGGDKPNDGFGLKRGFDYTMDSNVNESSTFSSGGFSMMAEKKRTKADKTITLDVLRQYFAGSLKDAAKNIGVCPTTLKRICRQHGIQRWPSRKIKKVGHSLQKIQRVIDSVQGVSGPLPIGSFYANFPNLVSQSQEPSQQAKTTPPPPPPVQLAKSPVSSYSHSSNSSQCCSSETQLNSGATTDPPSTDVGGALKKTSSEIELQSSSLDETILTLSSLENIPQGTNLLSSQDDDFLRIKVSYGEEKIRLRMRNSRRLTDLLWEIGKRFSIEDMSRYDLKYLDEDNEWVLLTCDEDVEECVDVCRTTPSHTIKLLLQASSHHFPERSSATEYSLWH</sequence>